<accession>A0A1V9YML8</accession>
<sequence>MGLFSGSHARLKFFLLSFVRFKKITRITSGRSTAIYYDMPPSNIWCERGGSLKVVVSQKYSDRLTAVLTVRADENVAKSFVKRFHRIMSCTTFSVQEQPVDKGTAHTVPPTQTSASPTTATTTTTKDDAEDHTHQHM</sequence>
<protein>
    <submittedName>
        <fullName evidence="2">Uncharacterized protein</fullName>
    </submittedName>
</protein>
<name>A0A1V9YML8_9STRA</name>
<dbReference type="Proteomes" id="UP000243217">
    <property type="component" value="Unassembled WGS sequence"/>
</dbReference>
<organism evidence="2 3">
    <name type="scientific">Thraustotheca clavata</name>
    <dbReference type="NCBI Taxonomy" id="74557"/>
    <lineage>
        <taxon>Eukaryota</taxon>
        <taxon>Sar</taxon>
        <taxon>Stramenopiles</taxon>
        <taxon>Oomycota</taxon>
        <taxon>Saprolegniomycetes</taxon>
        <taxon>Saprolegniales</taxon>
        <taxon>Achlyaceae</taxon>
        <taxon>Thraustotheca</taxon>
    </lineage>
</organism>
<evidence type="ECO:0000313" key="3">
    <source>
        <dbReference type="Proteomes" id="UP000243217"/>
    </source>
</evidence>
<dbReference type="OrthoDB" id="129077at2759"/>
<feature type="compositionally biased region" description="Basic and acidic residues" evidence="1">
    <location>
        <begin position="125"/>
        <end position="137"/>
    </location>
</feature>
<feature type="region of interest" description="Disordered" evidence="1">
    <location>
        <begin position="99"/>
        <end position="137"/>
    </location>
</feature>
<proteinExistence type="predicted"/>
<reference evidence="2 3" key="1">
    <citation type="journal article" date="2014" name="Genome Biol. Evol.">
        <title>The secreted proteins of Achlya hypogyna and Thraustotheca clavata identify the ancestral oomycete secretome and reveal gene acquisitions by horizontal gene transfer.</title>
        <authorList>
            <person name="Misner I."/>
            <person name="Blouin N."/>
            <person name="Leonard G."/>
            <person name="Richards T.A."/>
            <person name="Lane C.E."/>
        </authorList>
    </citation>
    <scope>NUCLEOTIDE SEQUENCE [LARGE SCALE GENOMIC DNA]</scope>
    <source>
        <strain evidence="2 3">ATCC 34112</strain>
    </source>
</reference>
<gene>
    <name evidence="2" type="ORF">THRCLA_22945</name>
</gene>
<evidence type="ECO:0000256" key="1">
    <source>
        <dbReference type="SAM" id="MobiDB-lite"/>
    </source>
</evidence>
<dbReference type="EMBL" id="JNBS01003460">
    <property type="protein sequence ID" value="OQR86975.1"/>
    <property type="molecule type" value="Genomic_DNA"/>
</dbReference>
<evidence type="ECO:0000313" key="2">
    <source>
        <dbReference type="EMBL" id="OQR86975.1"/>
    </source>
</evidence>
<dbReference type="AlphaFoldDB" id="A0A1V9YML8"/>
<feature type="compositionally biased region" description="Low complexity" evidence="1">
    <location>
        <begin position="107"/>
        <end position="124"/>
    </location>
</feature>
<keyword evidence="3" id="KW-1185">Reference proteome</keyword>
<comment type="caution">
    <text evidence="2">The sequence shown here is derived from an EMBL/GenBank/DDBJ whole genome shotgun (WGS) entry which is preliminary data.</text>
</comment>